<reference evidence="3 4" key="1">
    <citation type="submission" date="2020-03" db="EMBL/GenBank/DDBJ databases">
        <title>Genomic Encyclopedia of Type Strains, Phase IV (KMG-IV): sequencing the most valuable type-strain genomes for metagenomic binning, comparative biology and taxonomic classification.</title>
        <authorList>
            <person name="Goeker M."/>
        </authorList>
    </citation>
    <scope>NUCLEOTIDE SEQUENCE [LARGE SCALE GENOMIC DNA]</scope>
    <source>
        <strain evidence="3 4">DSM 4736</strain>
    </source>
</reference>
<protein>
    <recommendedName>
        <fullName evidence="5">DUF4173 domain-containing protein</fullName>
    </recommendedName>
</protein>
<keyword evidence="2" id="KW-0472">Membrane</keyword>
<feature type="transmembrane region" description="Helical" evidence="2">
    <location>
        <begin position="85"/>
        <end position="102"/>
    </location>
</feature>
<feature type="transmembrane region" description="Helical" evidence="2">
    <location>
        <begin position="63"/>
        <end position="78"/>
    </location>
</feature>
<keyword evidence="2" id="KW-0812">Transmembrane</keyword>
<feature type="transmembrane region" description="Helical" evidence="2">
    <location>
        <begin position="149"/>
        <end position="169"/>
    </location>
</feature>
<dbReference type="RefSeq" id="WP_168046442.1">
    <property type="nucleotide sequence ID" value="NZ_JAATJM010000001.1"/>
</dbReference>
<feature type="transmembrane region" description="Helical" evidence="2">
    <location>
        <begin position="12"/>
        <end position="32"/>
    </location>
</feature>
<feature type="transmembrane region" description="Helical" evidence="2">
    <location>
        <begin position="189"/>
        <end position="207"/>
    </location>
</feature>
<feature type="transmembrane region" description="Helical" evidence="2">
    <location>
        <begin position="306"/>
        <end position="326"/>
    </location>
</feature>
<feature type="region of interest" description="Disordered" evidence="1">
    <location>
        <begin position="486"/>
        <end position="540"/>
    </location>
</feature>
<dbReference type="AlphaFoldDB" id="A0A7X5YKK3"/>
<dbReference type="EMBL" id="JAATJM010000001">
    <property type="protein sequence ID" value="NJC41372.1"/>
    <property type="molecule type" value="Genomic_DNA"/>
</dbReference>
<evidence type="ECO:0008006" key="5">
    <source>
        <dbReference type="Google" id="ProtNLM"/>
    </source>
</evidence>
<evidence type="ECO:0000313" key="4">
    <source>
        <dbReference type="Proteomes" id="UP000587415"/>
    </source>
</evidence>
<feature type="transmembrane region" description="Helical" evidence="2">
    <location>
        <begin position="338"/>
        <end position="363"/>
    </location>
</feature>
<proteinExistence type="predicted"/>
<gene>
    <name evidence="3" type="ORF">GGQ87_001630</name>
</gene>
<keyword evidence="2" id="KW-1133">Transmembrane helix</keyword>
<name>A0A7X5YKK3_9CAUL</name>
<evidence type="ECO:0000256" key="1">
    <source>
        <dbReference type="SAM" id="MobiDB-lite"/>
    </source>
</evidence>
<comment type="caution">
    <text evidence="3">The sequence shown here is derived from an EMBL/GenBank/DDBJ whole genome shotgun (WGS) entry which is preliminary data.</text>
</comment>
<keyword evidence="4" id="KW-1185">Reference proteome</keyword>
<dbReference type="Proteomes" id="UP000587415">
    <property type="component" value="Unassembled WGS sequence"/>
</dbReference>
<feature type="transmembrane region" description="Helical" evidence="2">
    <location>
        <begin position="228"/>
        <end position="251"/>
    </location>
</feature>
<dbReference type="Pfam" id="PF13687">
    <property type="entry name" value="DUF4153"/>
    <property type="match status" value="1"/>
</dbReference>
<evidence type="ECO:0000313" key="3">
    <source>
        <dbReference type="EMBL" id="NJC41372.1"/>
    </source>
</evidence>
<dbReference type="InterPro" id="IPR025291">
    <property type="entry name" value="DUF4153"/>
</dbReference>
<sequence length="540" mass="58388">MLHAHPFTRTSFWLKAAVAVLLVALADSLFFMQPAGATLGLFALVWTVGTLVARPGLRRDPRALFAAAVAVGLALVMIDRPGPLLWLLFGLMLSVAVLSARVKAGEPAWRWVQRLAVHGFVAVAGPVLDAVRMSRLRRRGRAVASPWPMIRLLILPLIGGAVFLALFASANPLISDALDQVRVPSVSVGPGRVIIWGFLLLIVGATLRPRWRRKLIALPSLGDAKMPGVSGASITLSLIVFNAVFALQNALDVVFLWSGAPLPGDVTLADYAHRGAWSLIATALLAGLFVLVALRPGSETARKPLVRRLVVLWVGQNLLLVASSLLRTADYVESYALTPFRIAAMIWMGLVGAGLLLIVWRLLQRKDGHWLIDANVRLTLVVLAVVSTLDLGAIAASWNVRHAREIDGTGAVLDLGYLRSLGAPALVSLVELEQRTADPELRDRVAAVRAELHAQIRKQQGDWHSWTWRDARRLGRIEALTEGRPLLRPRPGARDWEGRLVPPELPAPDLVPVAVQPTAPVEPPPAPDHTAQPLTSTPGA</sequence>
<feature type="transmembrane region" description="Helical" evidence="2">
    <location>
        <begin position="271"/>
        <end position="294"/>
    </location>
</feature>
<feature type="transmembrane region" description="Helical" evidence="2">
    <location>
        <begin position="39"/>
        <end position="57"/>
    </location>
</feature>
<feature type="transmembrane region" description="Helical" evidence="2">
    <location>
        <begin position="375"/>
        <end position="398"/>
    </location>
</feature>
<accession>A0A7X5YKK3</accession>
<evidence type="ECO:0000256" key="2">
    <source>
        <dbReference type="SAM" id="Phobius"/>
    </source>
</evidence>
<organism evidence="3 4">
    <name type="scientific">Brevundimonas alba</name>
    <dbReference type="NCBI Taxonomy" id="74314"/>
    <lineage>
        <taxon>Bacteria</taxon>
        <taxon>Pseudomonadati</taxon>
        <taxon>Pseudomonadota</taxon>
        <taxon>Alphaproteobacteria</taxon>
        <taxon>Caulobacterales</taxon>
        <taxon>Caulobacteraceae</taxon>
        <taxon>Brevundimonas</taxon>
    </lineage>
</organism>